<dbReference type="Gene3D" id="3.40.50.300">
    <property type="entry name" value="P-loop containing nucleotide triphosphate hydrolases"/>
    <property type="match status" value="1"/>
</dbReference>
<dbReference type="RefSeq" id="WP_191865064.1">
    <property type="nucleotide sequence ID" value="NZ_BMZC01000001.1"/>
</dbReference>
<evidence type="ECO:0000313" key="2">
    <source>
        <dbReference type="Proteomes" id="UP000622604"/>
    </source>
</evidence>
<name>A0A8H9LY95_9ALTE</name>
<reference evidence="1" key="2">
    <citation type="submission" date="2020-09" db="EMBL/GenBank/DDBJ databases">
        <authorList>
            <person name="Sun Q."/>
            <person name="Kim S."/>
        </authorList>
    </citation>
    <scope>NUCLEOTIDE SEQUENCE</scope>
    <source>
        <strain evidence="1">KCTC 32337</strain>
    </source>
</reference>
<dbReference type="InterPro" id="IPR027417">
    <property type="entry name" value="P-loop_NTPase"/>
</dbReference>
<organism evidence="1 2">
    <name type="scientific">Paraglaciecola chathamensis</name>
    <dbReference type="NCBI Taxonomy" id="368405"/>
    <lineage>
        <taxon>Bacteria</taxon>
        <taxon>Pseudomonadati</taxon>
        <taxon>Pseudomonadota</taxon>
        <taxon>Gammaproteobacteria</taxon>
        <taxon>Alteromonadales</taxon>
        <taxon>Alteromonadaceae</taxon>
        <taxon>Paraglaciecola</taxon>
    </lineage>
</organism>
<dbReference type="Proteomes" id="UP000622604">
    <property type="component" value="Unassembled WGS sequence"/>
</dbReference>
<proteinExistence type="predicted"/>
<evidence type="ECO:0000313" key="1">
    <source>
        <dbReference type="EMBL" id="GGZ47645.1"/>
    </source>
</evidence>
<protein>
    <recommendedName>
        <fullName evidence="3">Sulfotransferase domain-containing protein</fullName>
    </recommendedName>
</protein>
<sequence length="254" mass="29487">MKTELIPQVARYTRHIRDVTLYRLKGKKLSPTRFVIFGRGRSGSTALVSLLDSLPNLFCDSEILNQRVLFPFSHVLAKCAKSNSETYGCKILSYQIKSVQPISNQAEFLNRLLENGFKIIYLKRENLIYHALSNIRARQFGYHTKTTEKREQGKVQIDLDELLKWMRASEELNVYEERLLKSVPHLSLTYEKNLLDSETHQPTLQLICDYLNIGCGKGKTKYRKGAPKTLRDSVENYDELVNFVKNTPYEKYLD</sequence>
<dbReference type="EMBL" id="BMZC01000001">
    <property type="protein sequence ID" value="GGZ47645.1"/>
    <property type="molecule type" value="Genomic_DNA"/>
</dbReference>
<reference evidence="1" key="1">
    <citation type="journal article" date="2014" name="Int. J. Syst. Evol. Microbiol.">
        <title>Complete genome sequence of Corynebacterium casei LMG S-19264T (=DSM 44701T), isolated from a smear-ripened cheese.</title>
        <authorList>
            <consortium name="US DOE Joint Genome Institute (JGI-PGF)"/>
            <person name="Walter F."/>
            <person name="Albersmeier A."/>
            <person name="Kalinowski J."/>
            <person name="Ruckert C."/>
        </authorList>
    </citation>
    <scope>NUCLEOTIDE SEQUENCE</scope>
    <source>
        <strain evidence="1">KCTC 32337</strain>
    </source>
</reference>
<gene>
    <name evidence="1" type="ORF">GCM10011274_01680</name>
</gene>
<accession>A0A8H9LY95</accession>
<evidence type="ECO:0008006" key="3">
    <source>
        <dbReference type="Google" id="ProtNLM"/>
    </source>
</evidence>
<comment type="caution">
    <text evidence="1">The sequence shown here is derived from an EMBL/GenBank/DDBJ whole genome shotgun (WGS) entry which is preliminary data.</text>
</comment>
<dbReference type="SUPFAM" id="SSF52540">
    <property type="entry name" value="P-loop containing nucleoside triphosphate hydrolases"/>
    <property type="match status" value="1"/>
</dbReference>
<dbReference type="AlphaFoldDB" id="A0A8H9LY95"/>